<name>A0A6M8B8M2_9CYAN</name>
<dbReference type="AlphaFoldDB" id="A0A6M8B8M2"/>
<evidence type="ECO:0000313" key="2">
    <source>
        <dbReference type="Proteomes" id="UP000505210"/>
    </source>
</evidence>
<accession>A0A6M8B8M2</accession>
<dbReference type="Proteomes" id="UP000505210">
    <property type="component" value="Chromosome"/>
</dbReference>
<dbReference type="EMBL" id="CP053661">
    <property type="protein sequence ID" value="QKD82492.1"/>
    <property type="molecule type" value="Genomic_DNA"/>
</dbReference>
<dbReference type="RefSeq" id="WP_172355338.1">
    <property type="nucleotide sequence ID" value="NZ_CP053661.1"/>
</dbReference>
<evidence type="ECO:0000313" key="1">
    <source>
        <dbReference type="EMBL" id="QKD82492.1"/>
    </source>
</evidence>
<keyword evidence="2" id="KW-1185">Reference proteome</keyword>
<sequence>MARYTQLFTIATPLDRFRQLLEDVLQSCNCAVIYDGEDYMVAREKPGGVTYAQLVTVEVLIDKTAIATPKDEVRMNVVVKNEELPLKSDNHCWRMFSLVNRAVAENNHWNLLSSTAG</sequence>
<organism evidence="1 2">
    <name type="scientific">Thermoleptolyngbya sichuanensis A183</name>
    <dbReference type="NCBI Taxonomy" id="2737172"/>
    <lineage>
        <taxon>Bacteria</taxon>
        <taxon>Bacillati</taxon>
        <taxon>Cyanobacteriota</taxon>
        <taxon>Cyanophyceae</taxon>
        <taxon>Oculatellales</taxon>
        <taxon>Oculatellaceae</taxon>
        <taxon>Thermoleptolyngbya</taxon>
        <taxon>Thermoleptolyngbya sichuanensis</taxon>
    </lineage>
</organism>
<reference evidence="1 2" key="1">
    <citation type="submission" date="2020-05" db="EMBL/GenBank/DDBJ databases">
        <title>Complete genome sequence of of a novel Thermoleptolyngbya strain isolated from hot springs of Ganzi, Sichuan China.</title>
        <authorList>
            <person name="Tang J."/>
            <person name="Daroch M."/>
            <person name="Li L."/>
            <person name="Waleron K."/>
            <person name="Waleron M."/>
            <person name="Waleron M."/>
        </authorList>
    </citation>
    <scope>NUCLEOTIDE SEQUENCE [LARGE SCALE GENOMIC DNA]</scope>
    <source>
        <strain evidence="1 2">PKUAC-SCTA183</strain>
    </source>
</reference>
<proteinExistence type="predicted"/>
<protein>
    <submittedName>
        <fullName evidence="1">Uncharacterized protein</fullName>
    </submittedName>
</protein>
<dbReference type="KEGG" id="theu:HPC62_10155"/>
<gene>
    <name evidence="1" type="ORF">HPC62_10155</name>
</gene>